<evidence type="ECO:0000256" key="1">
    <source>
        <dbReference type="SAM" id="MobiDB-lite"/>
    </source>
</evidence>
<proteinExistence type="predicted"/>
<feature type="region of interest" description="Disordered" evidence="1">
    <location>
        <begin position="1"/>
        <end position="57"/>
    </location>
</feature>
<feature type="compositionally biased region" description="Low complexity" evidence="1">
    <location>
        <begin position="46"/>
        <end position="57"/>
    </location>
</feature>
<organism evidence="2">
    <name type="scientific">Aegilops tauschii</name>
    <name type="common">Tausch's goatgrass</name>
    <name type="synonym">Aegilops squarrosa</name>
    <dbReference type="NCBI Taxonomy" id="37682"/>
    <lineage>
        <taxon>Eukaryota</taxon>
        <taxon>Viridiplantae</taxon>
        <taxon>Streptophyta</taxon>
        <taxon>Embryophyta</taxon>
        <taxon>Tracheophyta</taxon>
        <taxon>Spermatophyta</taxon>
        <taxon>Magnoliopsida</taxon>
        <taxon>Liliopsida</taxon>
        <taxon>Poales</taxon>
        <taxon>Poaceae</taxon>
        <taxon>BOP clade</taxon>
        <taxon>Pooideae</taxon>
        <taxon>Triticodae</taxon>
        <taxon>Triticeae</taxon>
        <taxon>Triticinae</taxon>
        <taxon>Aegilops</taxon>
    </lineage>
</organism>
<feature type="compositionally biased region" description="Gly residues" evidence="1">
    <location>
        <begin position="1"/>
        <end position="15"/>
    </location>
</feature>
<reference evidence="2" key="1">
    <citation type="submission" date="2015-06" db="UniProtKB">
        <authorList>
            <consortium name="EnsemblPlants"/>
        </authorList>
    </citation>
    <scope>IDENTIFICATION</scope>
</reference>
<dbReference type="EnsemblPlants" id="EMT16043">
    <property type="protein sequence ID" value="EMT16043"/>
    <property type="gene ID" value="F775_10747"/>
</dbReference>
<name>N1R172_AEGTA</name>
<accession>N1R172</accession>
<protein>
    <submittedName>
        <fullName evidence="2">Uncharacterized protein</fullName>
    </submittedName>
</protein>
<dbReference type="AlphaFoldDB" id="N1R172"/>
<sequence length="101" mass="10352">MWKSAGGGEAFGGAGAREKGSAGAGRGEAERWQREAQGGGDRQAEAAGGALRGPALRVGVQDEVRGGGAIETDRLAADVSERCYDQISNRFHEPSPGANLI</sequence>
<evidence type="ECO:0000313" key="2">
    <source>
        <dbReference type="EnsemblPlants" id="EMT16043"/>
    </source>
</evidence>